<name>A0ABZ0CQ61_9BURK</name>
<evidence type="ECO:0000313" key="2">
    <source>
        <dbReference type="EMBL" id="WOB07014.1"/>
    </source>
</evidence>
<accession>A0ABZ0CQ61</accession>
<keyword evidence="3" id="KW-1185">Reference proteome</keyword>
<gene>
    <name evidence="2" type="ORF">RXV79_19075</name>
</gene>
<evidence type="ECO:0000313" key="3">
    <source>
        <dbReference type="Proteomes" id="UP001303946"/>
    </source>
</evidence>
<feature type="region of interest" description="Disordered" evidence="1">
    <location>
        <begin position="30"/>
        <end position="52"/>
    </location>
</feature>
<sequence>MKQPPHHARGVSGGWQGLGAMVRERSRVIGASGAPAEEGVGRARLISPADPR</sequence>
<dbReference type="EMBL" id="CP136336">
    <property type="protein sequence ID" value="WOB07014.1"/>
    <property type="molecule type" value="Genomic_DNA"/>
</dbReference>
<reference evidence="2 3" key="1">
    <citation type="submission" date="2023-10" db="EMBL/GenBank/DDBJ databases">
        <title>Bacteria for the degradation of biodegradable plastic PBAT(Polybutylene adipate terephthalate).</title>
        <authorList>
            <person name="Weon H.-Y."/>
            <person name="Yeon J."/>
        </authorList>
    </citation>
    <scope>NUCLEOTIDE SEQUENCE [LARGE SCALE GENOMIC DNA]</scope>
    <source>
        <strain evidence="2 3">SBD 7-3</strain>
    </source>
</reference>
<organism evidence="2 3">
    <name type="scientific">Piscinibacter gummiphilus</name>
    <dbReference type="NCBI Taxonomy" id="946333"/>
    <lineage>
        <taxon>Bacteria</taxon>
        <taxon>Pseudomonadati</taxon>
        <taxon>Pseudomonadota</taxon>
        <taxon>Betaproteobacteria</taxon>
        <taxon>Burkholderiales</taxon>
        <taxon>Sphaerotilaceae</taxon>
        <taxon>Piscinibacter</taxon>
    </lineage>
</organism>
<protein>
    <submittedName>
        <fullName evidence="2">Uncharacterized protein</fullName>
    </submittedName>
</protein>
<evidence type="ECO:0000256" key="1">
    <source>
        <dbReference type="SAM" id="MobiDB-lite"/>
    </source>
</evidence>
<dbReference type="Proteomes" id="UP001303946">
    <property type="component" value="Chromosome"/>
</dbReference>
<dbReference type="RefSeq" id="WP_316699687.1">
    <property type="nucleotide sequence ID" value="NZ_CP136336.1"/>
</dbReference>
<proteinExistence type="predicted"/>